<evidence type="ECO:0000256" key="1">
    <source>
        <dbReference type="PROSITE-ProRule" id="PRU00221"/>
    </source>
</evidence>
<evidence type="ECO:0000313" key="2">
    <source>
        <dbReference type="EMBL" id="OJA18579.1"/>
    </source>
</evidence>
<name>A0A1J8QF62_9AGAM</name>
<dbReference type="SUPFAM" id="SSF50998">
    <property type="entry name" value="Quinoprotein alcohol dehydrogenase-like"/>
    <property type="match status" value="1"/>
</dbReference>
<keyword evidence="1" id="KW-0853">WD repeat</keyword>
<dbReference type="EMBL" id="LVVM01001415">
    <property type="protein sequence ID" value="OJA18579.1"/>
    <property type="molecule type" value="Genomic_DNA"/>
</dbReference>
<dbReference type="Proteomes" id="UP000183567">
    <property type="component" value="Unassembled WGS sequence"/>
</dbReference>
<dbReference type="InterPro" id="IPR001680">
    <property type="entry name" value="WD40_rpt"/>
</dbReference>
<keyword evidence="3" id="KW-1185">Reference proteome</keyword>
<gene>
    <name evidence="2" type="ORF">AZE42_07856</name>
</gene>
<feature type="repeat" description="WD" evidence="1">
    <location>
        <begin position="71"/>
        <end position="98"/>
    </location>
</feature>
<sequence length="114" mass="12663">MGFNRQSVFQRVGPLRDPYQRQTTAHTVTSTATASKAQIAILTTPGFACDDTARFWCSQDGAEANYDLGGPDGKRIISGASDKIVRQWDLQTGKEIEKAWNVPEHEYVKMKRGS</sequence>
<comment type="caution">
    <text evidence="2">The sequence shown here is derived from an EMBL/GenBank/DDBJ whole genome shotgun (WGS) entry which is preliminary data.</text>
</comment>
<proteinExistence type="predicted"/>
<dbReference type="InterPro" id="IPR015943">
    <property type="entry name" value="WD40/YVTN_repeat-like_dom_sf"/>
</dbReference>
<accession>A0A1J8QF62</accession>
<dbReference type="Gene3D" id="2.130.10.10">
    <property type="entry name" value="YVTN repeat-like/Quinoprotein amine dehydrogenase"/>
    <property type="match status" value="1"/>
</dbReference>
<dbReference type="AlphaFoldDB" id="A0A1J8QF62"/>
<evidence type="ECO:0000313" key="3">
    <source>
        <dbReference type="Proteomes" id="UP000183567"/>
    </source>
</evidence>
<organism evidence="2 3">
    <name type="scientific">Rhizopogon vesiculosus</name>
    <dbReference type="NCBI Taxonomy" id="180088"/>
    <lineage>
        <taxon>Eukaryota</taxon>
        <taxon>Fungi</taxon>
        <taxon>Dikarya</taxon>
        <taxon>Basidiomycota</taxon>
        <taxon>Agaricomycotina</taxon>
        <taxon>Agaricomycetes</taxon>
        <taxon>Agaricomycetidae</taxon>
        <taxon>Boletales</taxon>
        <taxon>Suillineae</taxon>
        <taxon>Rhizopogonaceae</taxon>
        <taxon>Rhizopogon</taxon>
    </lineage>
</organism>
<dbReference type="InterPro" id="IPR011047">
    <property type="entry name" value="Quinoprotein_ADH-like_sf"/>
</dbReference>
<dbReference type="OrthoDB" id="2679540at2759"/>
<protein>
    <submittedName>
        <fullName evidence="2">Uncharacterized protein</fullName>
    </submittedName>
</protein>
<reference evidence="2 3" key="1">
    <citation type="submission" date="2016-03" db="EMBL/GenBank/DDBJ databases">
        <title>Comparative genomics of the ectomycorrhizal sister species Rhizopogon vinicolor and Rhizopogon vesiculosus (Basidiomycota: Boletales) reveals a divergence of the mating type B locus.</title>
        <authorList>
            <person name="Mujic A.B."/>
            <person name="Kuo A."/>
            <person name="Tritt A."/>
            <person name="Lipzen A."/>
            <person name="Chen C."/>
            <person name="Johnson J."/>
            <person name="Sharma A."/>
            <person name="Barry K."/>
            <person name="Grigoriev I.V."/>
            <person name="Spatafora J.W."/>
        </authorList>
    </citation>
    <scope>NUCLEOTIDE SEQUENCE [LARGE SCALE GENOMIC DNA]</scope>
    <source>
        <strain evidence="2 3">AM-OR11-056</strain>
    </source>
</reference>
<dbReference type="PROSITE" id="PS50082">
    <property type="entry name" value="WD_REPEATS_2"/>
    <property type="match status" value="1"/>
</dbReference>